<accession>A0A4Q9GWA1</accession>
<sequence>MHIDFSTLTPYQRYKLMASLIVPRPIALVTTLSDTGVVNAAPFSMFNMVGEDPPLVMLSVNHHNSQGRLKDTAANILSRREFVVHLCDEAVAEAMHRCATEAPADVSELDLTGCRRSACDELEAPALQPLPATRYVIGRCKGVKVNIDYHVEFEGDYNSVPHRLVGTRLDVRATDTLVVCFAANQRVVCHPLSLRRGAHTTLGEHMLASHRAHLEWTPSKRIVWAQGIGVSAAAVVSWQIEKRPHPEQGYRACLGLMRLAREYTSQRQEDACTRALAIRAPTYRSVDNILKNGLDSQPSHLLVTSSPLLDHENVRGTDYYH</sequence>
<evidence type="ECO:0000259" key="5">
    <source>
        <dbReference type="SMART" id="SM00903"/>
    </source>
</evidence>
<dbReference type="InterPro" id="IPR054353">
    <property type="entry name" value="IstA-like_C"/>
</dbReference>
<dbReference type="SMART" id="SM00903">
    <property type="entry name" value="Flavin_Reduct"/>
    <property type="match status" value="1"/>
</dbReference>
<evidence type="ECO:0000313" key="6">
    <source>
        <dbReference type="EMBL" id="TBO28419.1"/>
    </source>
</evidence>
<keyword evidence="7" id="KW-1185">Reference proteome</keyword>
<protein>
    <recommendedName>
        <fullName evidence="5">Flavin reductase like domain-containing protein</fullName>
    </recommendedName>
</protein>
<dbReference type="PANTHER" id="PTHR33798">
    <property type="entry name" value="FLAVOPROTEIN OXYGENASE"/>
    <property type="match status" value="1"/>
</dbReference>
<evidence type="ECO:0000313" key="7">
    <source>
        <dbReference type="Proteomes" id="UP000292120"/>
    </source>
</evidence>
<dbReference type="Proteomes" id="UP000292120">
    <property type="component" value="Unassembled WGS sequence"/>
</dbReference>
<dbReference type="InterPro" id="IPR012349">
    <property type="entry name" value="Split_barrel_FMN-bd"/>
</dbReference>
<dbReference type="PANTHER" id="PTHR33798:SF5">
    <property type="entry name" value="FLAVIN REDUCTASE LIKE DOMAIN-CONTAINING PROTEIN"/>
    <property type="match status" value="1"/>
</dbReference>
<dbReference type="RefSeq" id="WP_130969114.1">
    <property type="nucleotide sequence ID" value="NZ_SIXI01000007.1"/>
</dbReference>
<dbReference type="InterPro" id="IPR002563">
    <property type="entry name" value="Flavin_Rdtase-like_dom"/>
</dbReference>
<proteinExistence type="inferred from homology"/>
<reference evidence="6 7" key="1">
    <citation type="submission" date="2019-02" db="EMBL/GenBank/DDBJ databases">
        <title>Aquabacterium sp. strain KMB7.</title>
        <authorList>
            <person name="Chen W.-M."/>
        </authorList>
    </citation>
    <scope>NUCLEOTIDE SEQUENCE [LARGE SCALE GENOMIC DNA]</scope>
    <source>
        <strain evidence="6 7">KMB7</strain>
    </source>
</reference>
<keyword evidence="3" id="KW-0288">FMN</keyword>
<organism evidence="6 7">
    <name type="scientific">Aquabacterium lacunae</name>
    <dbReference type="NCBI Taxonomy" id="2528630"/>
    <lineage>
        <taxon>Bacteria</taxon>
        <taxon>Pseudomonadati</taxon>
        <taxon>Pseudomonadota</taxon>
        <taxon>Betaproteobacteria</taxon>
        <taxon>Burkholderiales</taxon>
        <taxon>Aquabacterium</taxon>
    </lineage>
</organism>
<evidence type="ECO:0000256" key="3">
    <source>
        <dbReference type="ARBA" id="ARBA00022643"/>
    </source>
</evidence>
<dbReference type="SUPFAM" id="SSF50475">
    <property type="entry name" value="FMN-binding split barrel"/>
    <property type="match status" value="1"/>
</dbReference>
<gene>
    <name evidence="6" type="ORF">EYS42_15565</name>
</gene>
<dbReference type="OrthoDB" id="2065409at2"/>
<dbReference type="GO" id="GO:0010181">
    <property type="term" value="F:FMN binding"/>
    <property type="evidence" value="ECO:0007669"/>
    <property type="project" value="InterPro"/>
</dbReference>
<evidence type="ECO:0000256" key="1">
    <source>
        <dbReference type="ARBA" id="ARBA00001917"/>
    </source>
</evidence>
<dbReference type="GO" id="GO:0016646">
    <property type="term" value="F:oxidoreductase activity, acting on the CH-NH group of donors, NAD or NADP as acceptor"/>
    <property type="evidence" value="ECO:0007669"/>
    <property type="project" value="UniProtKB-ARBA"/>
</dbReference>
<keyword evidence="2" id="KW-0285">Flavoprotein</keyword>
<name>A0A4Q9GWA1_9BURK</name>
<dbReference type="Pfam" id="PF01613">
    <property type="entry name" value="Flavin_Reduct"/>
    <property type="match status" value="1"/>
</dbReference>
<comment type="cofactor">
    <cofactor evidence="1">
        <name>FMN</name>
        <dbReference type="ChEBI" id="CHEBI:58210"/>
    </cofactor>
</comment>
<comment type="similarity">
    <text evidence="4">Belongs to the flavoredoxin family.</text>
</comment>
<evidence type="ECO:0000256" key="2">
    <source>
        <dbReference type="ARBA" id="ARBA00022630"/>
    </source>
</evidence>
<feature type="domain" description="Flavin reductase like" evidence="5">
    <location>
        <begin position="19"/>
        <end position="159"/>
    </location>
</feature>
<dbReference type="EMBL" id="SIXI01000007">
    <property type="protein sequence ID" value="TBO28419.1"/>
    <property type="molecule type" value="Genomic_DNA"/>
</dbReference>
<dbReference type="Pfam" id="PF22483">
    <property type="entry name" value="Mu-transpos_C_2"/>
    <property type="match status" value="1"/>
</dbReference>
<dbReference type="AlphaFoldDB" id="A0A4Q9GWA1"/>
<comment type="caution">
    <text evidence="6">The sequence shown here is derived from an EMBL/GenBank/DDBJ whole genome shotgun (WGS) entry which is preliminary data.</text>
</comment>
<evidence type="ECO:0000256" key="4">
    <source>
        <dbReference type="ARBA" id="ARBA00038054"/>
    </source>
</evidence>
<dbReference type="Gene3D" id="2.30.110.10">
    <property type="entry name" value="Electron Transport, Fmn-binding Protein, Chain A"/>
    <property type="match status" value="1"/>
</dbReference>